<dbReference type="InterPro" id="IPR006635">
    <property type="entry name" value="NEAT_dom"/>
</dbReference>
<reference evidence="8 9" key="1">
    <citation type="submission" date="2020-12" db="EMBL/GenBank/DDBJ databases">
        <title>YIM B01967 draft genome.</title>
        <authorList>
            <person name="Yan X."/>
        </authorList>
    </citation>
    <scope>NUCLEOTIDE SEQUENCE [LARGE SCALE GENOMIC DNA]</scope>
    <source>
        <strain evidence="8 9">YIM B01967</strain>
    </source>
</reference>
<dbReference type="Proteomes" id="UP000618943">
    <property type="component" value="Unassembled WGS sequence"/>
</dbReference>
<dbReference type="InterPro" id="IPR050436">
    <property type="entry name" value="IsdA"/>
</dbReference>
<dbReference type="EMBL" id="JAEOAH010000007">
    <property type="protein sequence ID" value="MBK3494796.1"/>
    <property type="molecule type" value="Genomic_DNA"/>
</dbReference>
<gene>
    <name evidence="8" type="ORF">JFL43_07975</name>
</gene>
<comment type="caution">
    <text evidence="8">The sequence shown here is derived from an EMBL/GenBank/DDBJ whole genome shotgun (WGS) entry which is preliminary data.</text>
</comment>
<feature type="domain" description="NEAT" evidence="7">
    <location>
        <begin position="49"/>
        <end position="167"/>
    </location>
</feature>
<evidence type="ECO:0000259" key="7">
    <source>
        <dbReference type="PROSITE" id="PS50978"/>
    </source>
</evidence>
<sequence>MNYKSTYIAKLALAIPLLLGTVAIATPEALAADNTGVTTNLTENTAGKIADGEYKIPFEFLYKGAASAHMDRNVSKTAKLTVQNDKKYVEITFLSEEGIKEFLVKQATDADFKKLEKVSDLVYKLEVTDLAAKIDTKVHIVMSTPNGVHDVVYPFQIAFDTANIKSVVADGLYSINSAFYDQKTGLESTNMKKYANSQVVIKVEKNQKYAYLTLMGSSMIKGFKTVQNEVLTESEVVSTNALKDERVVKFPISETKDKLATALHVVVPGVYDTEHKLDLKFDTASYKLDSSIIDPETVEDVLAPSTNSAVLKVTNAKGSTDKIEISGVADTDIVKIYSDKDAKNEIGTKTGNGTIEKLNLSSTGGTLYYTVKSEGKDVSTVKSAEYNAEKTERSLKITTTNHANSKYDKVVVTGVAKGDVVKIYNADKKVLKTATATSTEVTFGGVKLGDKKTTIYVTAQAKGYNISSYKSAAVKAVAKSTKLKTSNITVTNAKGANDTITVKNLKKGDKVVVYNVKGKTIKGKTASSKTLKISKLNLGKKAGKVKISVIQAKKLESTTVTKSFSKEK</sequence>
<protein>
    <submittedName>
        <fullName evidence="8">NEAT domain-containing protein</fullName>
    </submittedName>
</protein>
<evidence type="ECO:0000313" key="8">
    <source>
        <dbReference type="EMBL" id="MBK3494796.1"/>
    </source>
</evidence>
<keyword evidence="4 6" id="KW-0732">Signal</keyword>
<keyword evidence="5" id="KW-0572">Peptidoglycan-anchor</keyword>
<dbReference type="RefSeq" id="WP_200748606.1">
    <property type="nucleotide sequence ID" value="NZ_JAEOAH010000007.1"/>
</dbReference>
<feature type="chain" id="PRO_5046542684" evidence="6">
    <location>
        <begin position="32"/>
        <end position="568"/>
    </location>
</feature>
<evidence type="ECO:0000313" key="9">
    <source>
        <dbReference type="Proteomes" id="UP000618943"/>
    </source>
</evidence>
<dbReference type="PANTHER" id="PTHR37824:SF1">
    <property type="entry name" value="IRON-REGULATED SURFACE DETERMINANT PROTEIN C"/>
    <property type="match status" value="1"/>
</dbReference>
<evidence type="ECO:0000256" key="1">
    <source>
        <dbReference type="ARBA" id="ARBA00004168"/>
    </source>
</evidence>
<keyword evidence="9" id="KW-1185">Reference proteome</keyword>
<proteinExistence type="predicted"/>
<evidence type="ECO:0000256" key="2">
    <source>
        <dbReference type="ARBA" id="ARBA00022512"/>
    </source>
</evidence>
<accession>A0ABS1H678</accession>
<evidence type="ECO:0000256" key="3">
    <source>
        <dbReference type="ARBA" id="ARBA00022525"/>
    </source>
</evidence>
<evidence type="ECO:0000256" key="5">
    <source>
        <dbReference type="ARBA" id="ARBA00023088"/>
    </source>
</evidence>
<comment type="subcellular location">
    <subcellularLocation>
        <location evidence="1">Secreted</location>
        <location evidence="1">Cell wall</location>
        <topology evidence="1">Peptidoglycan-anchor</topology>
    </subcellularLocation>
</comment>
<dbReference type="InterPro" id="IPR037250">
    <property type="entry name" value="NEAT_dom_sf"/>
</dbReference>
<dbReference type="SMART" id="SM00725">
    <property type="entry name" value="NEAT"/>
    <property type="match status" value="2"/>
</dbReference>
<feature type="signal peptide" evidence="6">
    <location>
        <begin position="1"/>
        <end position="31"/>
    </location>
</feature>
<name>A0ABS1H678_9BACL</name>
<dbReference type="PROSITE" id="PS50978">
    <property type="entry name" value="NEAT"/>
    <property type="match status" value="2"/>
</dbReference>
<dbReference type="CDD" id="cd06920">
    <property type="entry name" value="NEAT"/>
    <property type="match status" value="2"/>
</dbReference>
<organism evidence="8 9">
    <name type="scientific">Viridibacillus soli</name>
    <dbReference type="NCBI Taxonomy" id="2798301"/>
    <lineage>
        <taxon>Bacteria</taxon>
        <taxon>Bacillati</taxon>
        <taxon>Bacillota</taxon>
        <taxon>Bacilli</taxon>
        <taxon>Bacillales</taxon>
        <taxon>Caryophanaceae</taxon>
        <taxon>Viridibacillus</taxon>
    </lineage>
</organism>
<feature type="domain" description="NEAT" evidence="7">
    <location>
        <begin position="168"/>
        <end position="295"/>
    </location>
</feature>
<evidence type="ECO:0000256" key="6">
    <source>
        <dbReference type="SAM" id="SignalP"/>
    </source>
</evidence>
<dbReference type="Gene3D" id="2.60.40.1850">
    <property type="match status" value="2"/>
</dbReference>
<dbReference type="SUPFAM" id="SSF158911">
    <property type="entry name" value="NEAT domain-like"/>
    <property type="match status" value="2"/>
</dbReference>
<keyword evidence="2" id="KW-0134">Cell wall</keyword>
<dbReference type="Pfam" id="PF05031">
    <property type="entry name" value="NEAT"/>
    <property type="match status" value="2"/>
</dbReference>
<keyword evidence="3" id="KW-0964">Secreted</keyword>
<dbReference type="PANTHER" id="PTHR37824">
    <property type="entry name" value="IRON-REGULATED SURFACE DETERMINANT PROTEIN C"/>
    <property type="match status" value="1"/>
</dbReference>
<evidence type="ECO:0000256" key="4">
    <source>
        <dbReference type="ARBA" id="ARBA00022729"/>
    </source>
</evidence>